<dbReference type="EMBL" id="JBBEGL010000002">
    <property type="protein sequence ID" value="MEJ2886602.1"/>
    <property type="molecule type" value="Genomic_DNA"/>
</dbReference>
<sequence>MSAPRSPVRRRSAAGLLAMLSCIAVLTLSACDTSSGSAPSGGAEHGGGHAEHSGTQHPSTHHTAPSSRPSEYNPSNCPTGLVC</sequence>
<evidence type="ECO:0000313" key="4">
    <source>
        <dbReference type="Proteomes" id="UP001370100"/>
    </source>
</evidence>
<protein>
    <recommendedName>
        <fullName evidence="5">Lipoprotein</fullName>
    </recommendedName>
</protein>
<keyword evidence="2" id="KW-0732">Signal</keyword>
<dbReference type="PROSITE" id="PS51257">
    <property type="entry name" value="PROKAR_LIPOPROTEIN"/>
    <property type="match status" value="1"/>
</dbReference>
<reference evidence="3 4" key="1">
    <citation type="submission" date="2024-03" db="EMBL/GenBank/DDBJ databases">
        <title>Actinomycetospora sp. OC33-EN06, a novel actinomycete isolated from wild orchid (Aerides multiflora).</title>
        <authorList>
            <person name="Suriyachadkun C."/>
        </authorList>
    </citation>
    <scope>NUCLEOTIDE SEQUENCE [LARGE SCALE GENOMIC DNA]</scope>
    <source>
        <strain evidence="3 4">OC33-EN06</strain>
    </source>
</reference>
<evidence type="ECO:0000256" key="1">
    <source>
        <dbReference type="SAM" id="MobiDB-lite"/>
    </source>
</evidence>
<evidence type="ECO:0000313" key="3">
    <source>
        <dbReference type="EMBL" id="MEJ2886602.1"/>
    </source>
</evidence>
<gene>
    <name evidence="3" type="ORF">WCD41_09095</name>
</gene>
<evidence type="ECO:0000256" key="2">
    <source>
        <dbReference type="SAM" id="SignalP"/>
    </source>
</evidence>
<accession>A0ABU8N2J9</accession>
<comment type="caution">
    <text evidence="3">The sequence shown here is derived from an EMBL/GenBank/DDBJ whole genome shotgun (WGS) entry which is preliminary data.</text>
</comment>
<feature type="compositionally biased region" description="Polar residues" evidence="1">
    <location>
        <begin position="55"/>
        <end position="83"/>
    </location>
</feature>
<name>A0ABU8N2J9_9PSEU</name>
<organism evidence="3 4">
    <name type="scientific">Actinomycetospora aeridis</name>
    <dbReference type="NCBI Taxonomy" id="3129231"/>
    <lineage>
        <taxon>Bacteria</taxon>
        <taxon>Bacillati</taxon>
        <taxon>Actinomycetota</taxon>
        <taxon>Actinomycetes</taxon>
        <taxon>Pseudonocardiales</taxon>
        <taxon>Pseudonocardiaceae</taxon>
        <taxon>Actinomycetospora</taxon>
    </lineage>
</organism>
<dbReference type="RefSeq" id="WP_337713077.1">
    <property type="nucleotide sequence ID" value="NZ_JBBEGL010000002.1"/>
</dbReference>
<feature type="chain" id="PRO_5045137613" description="Lipoprotein" evidence="2">
    <location>
        <begin position="31"/>
        <end position="83"/>
    </location>
</feature>
<proteinExistence type="predicted"/>
<dbReference type="Proteomes" id="UP001370100">
    <property type="component" value="Unassembled WGS sequence"/>
</dbReference>
<feature type="region of interest" description="Disordered" evidence="1">
    <location>
        <begin position="32"/>
        <end position="83"/>
    </location>
</feature>
<feature type="signal peptide" evidence="2">
    <location>
        <begin position="1"/>
        <end position="30"/>
    </location>
</feature>
<evidence type="ECO:0008006" key="5">
    <source>
        <dbReference type="Google" id="ProtNLM"/>
    </source>
</evidence>
<keyword evidence="4" id="KW-1185">Reference proteome</keyword>